<accession>A0A974BMX3</accession>
<name>A0A974BMX3_XENLA</name>
<dbReference type="AlphaFoldDB" id="A0A974BMX3"/>
<sequence>MEQILLAAVKKNTHKRNPFRPNVLFSQRDVALCCTRPHSTRILTVTTNNATCFYTTSCHEFPNCTGLFSSVPSSFV</sequence>
<evidence type="ECO:0000313" key="1">
    <source>
        <dbReference type="EMBL" id="OCT55196.1"/>
    </source>
</evidence>
<gene>
    <name evidence="1" type="ORF">XELAEV_18003922mg</name>
</gene>
<dbReference type="EMBL" id="KV521978">
    <property type="protein sequence ID" value="OCT55196.1"/>
    <property type="molecule type" value="Genomic_DNA"/>
</dbReference>
<organism evidence="1">
    <name type="scientific">Xenopus laevis</name>
    <name type="common">African clawed frog</name>
    <dbReference type="NCBI Taxonomy" id="8355"/>
    <lineage>
        <taxon>Eukaryota</taxon>
        <taxon>Metazoa</taxon>
        <taxon>Chordata</taxon>
        <taxon>Craniata</taxon>
        <taxon>Vertebrata</taxon>
        <taxon>Euteleostomi</taxon>
        <taxon>Amphibia</taxon>
        <taxon>Batrachia</taxon>
        <taxon>Anura</taxon>
        <taxon>Pipoidea</taxon>
        <taxon>Pipidae</taxon>
        <taxon>Xenopodinae</taxon>
        <taxon>Xenopus</taxon>
        <taxon>Xenopus</taxon>
    </lineage>
</organism>
<proteinExistence type="predicted"/>
<dbReference type="Proteomes" id="UP000694892">
    <property type="component" value="Unassembled WGS sequence"/>
</dbReference>
<reference evidence="1" key="1">
    <citation type="submission" date="2016-05" db="EMBL/GenBank/DDBJ databases">
        <title>WGS assembly of Xenopus laevis.</title>
        <authorList>
            <person name="Session A."/>
            <person name="Uno Y."/>
            <person name="Kwon T."/>
            <person name="Chapman J."/>
            <person name="Toyoda A."/>
            <person name="Takahashi S."/>
            <person name="Fukui A."/>
            <person name="Hikosaka A."/>
            <person name="Putnam N."/>
            <person name="Stites J."/>
            <person name="Van Heeringen S."/>
            <person name="Quigley I."/>
            <person name="Heinz S."/>
            <person name="Hellsten U."/>
            <person name="Lyons J."/>
            <person name="Suzuki A."/>
            <person name="Kondo M."/>
            <person name="Ogino H."/>
            <person name="Ochi H."/>
            <person name="Bogdanovic O."/>
            <person name="Lister R."/>
            <person name="Georgiou G."/>
            <person name="Paranjpe S."/>
            <person name="Van Kruijsbergen I."/>
            <person name="Mozaffari S."/>
            <person name="Shu S."/>
            <person name="Schmutz J."/>
            <person name="Jenkins J."/>
            <person name="Grimwood J."/>
            <person name="Carlson J."/>
            <person name="Mitros T."/>
            <person name="Simakov O."/>
            <person name="Heald R."/>
            <person name="Miller K."/>
            <person name="Haudenschild C."/>
            <person name="Kuroki Y."/>
            <person name="Tanaka T."/>
            <person name="Michiue T."/>
            <person name="Watanabe M."/>
            <person name="Kinoshita T."/>
            <person name="Ohta Y."/>
            <person name="Mawaribuchi S."/>
            <person name="Suzuki Y."/>
            <person name="Haramoto Y."/>
            <person name="Yamamoto T."/>
            <person name="Takagi C."/>
            <person name="Kitzman J."/>
            <person name="Shendure J."/>
            <person name="Nakayama T."/>
            <person name="Izutsu Y."/>
            <person name="Robert J."/>
            <person name="Dichmann D."/>
            <person name="Flajnik M."/>
            <person name="Houston D."/>
            <person name="Marcotte E."/>
            <person name="Wallingford J."/>
            <person name="Ito Y."/>
            <person name="Asashima M."/>
            <person name="Ueno N."/>
            <person name="Matsuda Y."/>
            <person name="Jan Veenstra G."/>
            <person name="Fujiyama A."/>
            <person name="Harland R."/>
            <person name="Taira M."/>
            <person name="Rokhsar D.S."/>
        </authorList>
    </citation>
    <scope>NUCLEOTIDE SEQUENCE</scope>
    <source>
        <strain evidence="1">J</strain>
        <tissue evidence="1">Blood</tissue>
    </source>
</reference>
<protein>
    <submittedName>
        <fullName evidence="1">Uncharacterized protein</fullName>
    </submittedName>
</protein>